<dbReference type="Proteomes" id="UP001583172">
    <property type="component" value="Unassembled WGS sequence"/>
</dbReference>
<comment type="caution">
    <text evidence="1">The sequence shown here is derived from an EMBL/GenBank/DDBJ whole genome shotgun (WGS) entry which is preliminary data.</text>
</comment>
<gene>
    <name evidence="1" type="ORF">VTJ49DRAFT_2726</name>
</gene>
<evidence type="ECO:0000313" key="1">
    <source>
        <dbReference type="EMBL" id="KAL1843175.1"/>
    </source>
</evidence>
<organism evidence="1 2">
    <name type="scientific">Humicola insolens</name>
    <name type="common">Soft-rot fungus</name>
    <dbReference type="NCBI Taxonomy" id="85995"/>
    <lineage>
        <taxon>Eukaryota</taxon>
        <taxon>Fungi</taxon>
        <taxon>Dikarya</taxon>
        <taxon>Ascomycota</taxon>
        <taxon>Pezizomycotina</taxon>
        <taxon>Sordariomycetes</taxon>
        <taxon>Sordariomycetidae</taxon>
        <taxon>Sordariales</taxon>
        <taxon>Chaetomiaceae</taxon>
        <taxon>Mycothermus</taxon>
    </lineage>
</organism>
<name>A0ABR3VP14_HUMIN</name>
<evidence type="ECO:0008006" key="3">
    <source>
        <dbReference type="Google" id="ProtNLM"/>
    </source>
</evidence>
<keyword evidence="2" id="KW-1185">Reference proteome</keyword>
<reference evidence="1 2" key="1">
    <citation type="journal article" date="2024" name="Commun. Biol.">
        <title>Comparative genomic analysis of thermophilic fungi reveals convergent evolutionary adaptations and gene losses.</title>
        <authorList>
            <person name="Steindorff A.S."/>
            <person name="Aguilar-Pontes M.V."/>
            <person name="Robinson A.J."/>
            <person name="Andreopoulos B."/>
            <person name="LaButti K."/>
            <person name="Kuo A."/>
            <person name="Mondo S."/>
            <person name="Riley R."/>
            <person name="Otillar R."/>
            <person name="Haridas S."/>
            <person name="Lipzen A."/>
            <person name="Grimwood J."/>
            <person name="Schmutz J."/>
            <person name="Clum A."/>
            <person name="Reid I.D."/>
            <person name="Moisan M.C."/>
            <person name="Butler G."/>
            <person name="Nguyen T.T.M."/>
            <person name="Dewar K."/>
            <person name="Conant G."/>
            <person name="Drula E."/>
            <person name="Henrissat B."/>
            <person name="Hansel C."/>
            <person name="Singer S."/>
            <person name="Hutchinson M.I."/>
            <person name="de Vries R.P."/>
            <person name="Natvig D.O."/>
            <person name="Powell A.J."/>
            <person name="Tsang A."/>
            <person name="Grigoriev I.V."/>
        </authorList>
    </citation>
    <scope>NUCLEOTIDE SEQUENCE [LARGE SCALE GENOMIC DNA]</scope>
    <source>
        <strain evidence="1 2">CBS 620.91</strain>
    </source>
</reference>
<dbReference type="EMBL" id="JAZGSY010000022">
    <property type="protein sequence ID" value="KAL1843175.1"/>
    <property type="molecule type" value="Genomic_DNA"/>
</dbReference>
<accession>A0ABR3VP14</accession>
<evidence type="ECO:0000313" key="2">
    <source>
        <dbReference type="Proteomes" id="UP001583172"/>
    </source>
</evidence>
<sequence>MDSLTSEIQKLASPTASPLSPISTNPSPVTGKAVITDYFPYPMLISPFSSTPQTRSCMGNAPDARLRTVYFHAPAPEFPICAFCYATYVGPSAFASSFSAKQARNTRCGFHVPRVTRVLWPAACATGDLAPLIEYMRRRSSGAMPFCGDPGEKPASAGIKWFVAKDGSALPQGDFGMCEACYEDMLGGGPWRAKFEERPGAQPEGERWVCDGWNLAYLRLILKGDWERFVEHVRLRRTLPGCDGEWKAGGRWWKLRGFEGVVICESCYVDVFKDSRWEGIVEPDATVESGYGFTRACDWHYKQNPNLSSALNFTEARKLGAEELRRSLVSIASKPVCGKPQVFVDGRYYNVRGTPIPNFGVCEACYEGRIAAMGLTEFFTDRPSMVPGGTYCSFNPAVNGAGYFYTLLLEALQTGVWAVYENKVRALSTVPSCLGINSMKGGKWWGWPECTICEWHYHSVAAESRFASEMPLQGIVGAPDEARICSLFSDGQQRRYQEACESGKLDDFLAFCRERFDKWKVMWPAILHLQSVISNTYWRAVNLQMASHGHKMSDAITFGTPTTTYITGSGNRYNSHDGVLAEQEAAQAEVLFRQSVHPREEQARLLAEWAEWE</sequence>
<protein>
    <recommendedName>
        <fullName evidence="3">Integral membrane protein</fullName>
    </recommendedName>
</protein>
<proteinExistence type="predicted"/>